<protein>
    <recommendedName>
        <fullName evidence="2">Erythromycin biosynthesis protein CIII-like C-terminal domain-containing protein</fullName>
    </recommendedName>
</protein>
<feature type="domain" description="Erythromycin biosynthesis protein CIII-like C-terminal" evidence="2">
    <location>
        <begin position="3"/>
        <end position="81"/>
    </location>
</feature>
<proteinExistence type="predicted"/>
<dbReference type="AlphaFoldDB" id="A0A068UB63"/>
<evidence type="ECO:0000259" key="2">
    <source>
        <dbReference type="Pfam" id="PF06722"/>
    </source>
</evidence>
<dbReference type="OrthoDB" id="1731167at2759"/>
<evidence type="ECO:0000313" key="3">
    <source>
        <dbReference type="EMBL" id="CDP05517.1"/>
    </source>
</evidence>
<dbReference type="Proteomes" id="UP000295252">
    <property type="component" value="Chromosome III"/>
</dbReference>
<evidence type="ECO:0000256" key="1">
    <source>
        <dbReference type="SAM" id="Coils"/>
    </source>
</evidence>
<dbReference type="Gene3D" id="3.40.50.2000">
    <property type="entry name" value="Glycogen Phosphorylase B"/>
    <property type="match status" value="1"/>
</dbReference>
<dbReference type="GO" id="GO:1901135">
    <property type="term" value="P:carbohydrate derivative metabolic process"/>
    <property type="evidence" value="ECO:0007669"/>
    <property type="project" value="UniProtKB-ARBA"/>
</dbReference>
<feature type="coiled-coil region" evidence="1">
    <location>
        <begin position="83"/>
        <end position="110"/>
    </location>
</feature>
<dbReference type="SUPFAM" id="SSF53756">
    <property type="entry name" value="UDP-Glycosyltransferase/glycogen phosphorylase"/>
    <property type="match status" value="1"/>
</dbReference>
<dbReference type="Pfam" id="PF06722">
    <property type="entry name" value="EryCIII-like_C"/>
    <property type="match status" value="1"/>
</dbReference>
<accession>A0A068UB63</accession>
<dbReference type="PANTHER" id="PTHR48044">
    <property type="entry name" value="GLYCOSYLTRANSFERASE"/>
    <property type="match status" value="1"/>
</dbReference>
<sequence>MGGFVSHCGWCSVIETIHFGVPLLALPMHLDQPLHARHAVEIGIGIEIPKDEDGQIKRQEIARVINEVVVKKKKGQLQRQKAIELSKKLREEGEEELHEAMEKLRTLCSKNK</sequence>
<reference evidence="4" key="1">
    <citation type="journal article" date="2014" name="Science">
        <title>The coffee genome provides insight into the convergent evolution of caffeine biosynthesis.</title>
        <authorList>
            <person name="Denoeud F."/>
            <person name="Carretero-Paulet L."/>
            <person name="Dereeper A."/>
            <person name="Droc G."/>
            <person name="Guyot R."/>
            <person name="Pietrella M."/>
            <person name="Zheng C."/>
            <person name="Alberti A."/>
            <person name="Anthony F."/>
            <person name="Aprea G."/>
            <person name="Aury J.M."/>
            <person name="Bento P."/>
            <person name="Bernard M."/>
            <person name="Bocs S."/>
            <person name="Campa C."/>
            <person name="Cenci A."/>
            <person name="Combes M.C."/>
            <person name="Crouzillat D."/>
            <person name="Da Silva C."/>
            <person name="Daddiego L."/>
            <person name="De Bellis F."/>
            <person name="Dussert S."/>
            <person name="Garsmeur O."/>
            <person name="Gayraud T."/>
            <person name="Guignon V."/>
            <person name="Jahn K."/>
            <person name="Jamilloux V."/>
            <person name="Joet T."/>
            <person name="Labadie K."/>
            <person name="Lan T."/>
            <person name="Leclercq J."/>
            <person name="Lepelley M."/>
            <person name="Leroy T."/>
            <person name="Li L.T."/>
            <person name="Librado P."/>
            <person name="Lopez L."/>
            <person name="Munoz A."/>
            <person name="Noel B."/>
            <person name="Pallavicini A."/>
            <person name="Perrotta G."/>
            <person name="Poncet V."/>
            <person name="Pot D."/>
            <person name="Priyono X."/>
            <person name="Rigoreau M."/>
            <person name="Rouard M."/>
            <person name="Rozas J."/>
            <person name="Tranchant-Dubreuil C."/>
            <person name="VanBuren R."/>
            <person name="Zhang Q."/>
            <person name="Andrade A.C."/>
            <person name="Argout X."/>
            <person name="Bertrand B."/>
            <person name="de Kochko A."/>
            <person name="Graziosi G."/>
            <person name="Henry R.J."/>
            <person name="Jayarama X."/>
            <person name="Ming R."/>
            <person name="Nagai C."/>
            <person name="Rounsley S."/>
            <person name="Sankoff D."/>
            <person name="Giuliano G."/>
            <person name="Albert V.A."/>
            <person name="Wincker P."/>
            <person name="Lashermes P."/>
        </authorList>
    </citation>
    <scope>NUCLEOTIDE SEQUENCE [LARGE SCALE GENOMIC DNA]</scope>
    <source>
        <strain evidence="4">cv. DH200-94</strain>
    </source>
</reference>
<organism evidence="3 4">
    <name type="scientific">Coffea canephora</name>
    <name type="common">Robusta coffee</name>
    <dbReference type="NCBI Taxonomy" id="49390"/>
    <lineage>
        <taxon>Eukaryota</taxon>
        <taxon>Viridiplantae</taxon>
        <taxon>Streptophyta</taxon>
        <taxon>Embryophyta</taxon>
        <taxon>Tracheophyta</taxon>
        <taxon>Spermatophyta</taxon>
        <taxon>Magnoliopsida</taxon>
        <taxon>eudicotyledons</taxon>
        <taxon>Gunneridae</taxon>
        <taxon>Pentapetalae</taxon>
        <taxon>asterids</taxon>
        <taxon>lamiids</taxon>
        <taxon>Gentianales</taxon>
        <taxon>Rubiaceae</taxon>
        <taxon>Ixoroideae</taxon>
        <taxon>Gardenieae complex</taxon>
        <taxon>Bertiereae - Coffeeae clade</taxon>
        <taxon>Coffeeae</taxon>
        <taxon>Coffea</taxon>
    </lineage>
</organism>
<dbReference type="EMBL" id="HG739100">
    <property type="protein sequence ID" value="CDP05517.1"/>
    <property type="molecule type" value="Genomic_DNA"/>
</dbReference>
<evidence type="ECO:0000313" key="4">
    <source>
        <dbReference type="Proteomes" id="UP000295252"/>
    </source>
</evidence>
<dbReference type="InParanoid" id="A0A068UB63"/>
<dbReference type="InterPro" id="IPR010610">
    <property type="entry name" value="EryCIII-like_C"/>
</dbReference>
<dbReference type="PANTHER" id="PTHR48044:SF29">
    <property type="entry name" value="GLYCOSYLTRANSFERASE"/>
    <property type="match status" value="1"/>
</dbReference>
<gene>
    <name evidence="3" type="ORF">GSCOC_T00020609001</name>
</gene>
<dbReference type="OMA" id="VIETIHF"/>
<name>A0A068UB63_COFCA</name>
<dbReference type="Gramene" id="CDP05517">
    <property type="protein sequence ID" value="CDP05517"/>
    <property type="gene ID" value="GSCOC_T00020609001"/>
</dbReference>
<dbReference type="PhylomeDB" id="A0A068UB63"/>
<keyword evidence="1" id="KW-0175">Coiled coil</keyword>
<keyword evidence="4" id="KW-1185">Reference proteome</keyword>
<dbReference type="GO" id="GO:0008194">
    <property type="term" value="F:UDP-glycosyltransferase activity"/>
    <property type="evidence" value="ECO:0007669"/>
    <property type="project" value="UniProtKB-ARBA"/>
</dbReference>